<comment type="caution">
    <text evidence="7">The sequence shown here is derived from an EMBL/GenBank/DDBJ whole genome shotgun (WGS) entry which is preliminary data.</text>
</comment>
<dbReference type="Gene3D" id="1.20.80.10">
    <property type="match status" value="1"/>
</dbReference>
<evidence type="ECO:0000256" key="2">
    <source>
        <dbReference type="ARBA" id="ARBA00022490"/>
    </source>
</evidence>
<feature type="domain" description="FERM" evidence="5">
    <location>
        <begin position="90"/>
        <end position="414"/>
    </location>
</feature>
<dbReference type="Pfam" id="PF21896">
    <property type="entry name" value="Talin_IBS2B"/>
    <property type="match status" value="2"/>
</dbReference>
<dbReference type="GO" id="GO:0098609">
    <property type="term" value="P:cell-cell adhesion"/>
    <property type="evidence" value="ECO:0007669"/>
    <property type="project" value="TreeGrafter"/>
</dbReference>
<feature type="coiled-coil region" evidence="4">
    <location>
        <begin position="1630"/>
        <end position="1657"/>
    </location>
</feature>
<keyword evidence="4" id="KW-0175">Coiled coil</keyword>
<dbReference type="SMART" id="SM01244">
    <property type="entry name" value="IRS"/>
    <property type="match status" value="1"/>
</dbReference>
<dbReference type="InterPro" id="IPR019748">
    <property type="entry name" value="FERM_central"/>
</dbReference>
<dbReference type="GO" id="GO:0051015">
    <property type="term" value="F:actin filament binding"/>
    <property type="evidence" value="ECO:0007669"/>
    <property type="project" value="InterPro"/>
</dbReference>
<dbReference type="Pfam" id="PF01608">
    <property type="entry name" value="I_LWEQ"/>
    <property type="match status" value="1"/>
</dbReference>
<dbReference type="GO" id="GO:0005856">
    <property type="term" value="C:cytoskeleton"/>
    <property type="evidence" value="ECO:0007669"/>
    <property type="project" value="UniProtKB-SubCell"/>
</dbReference>
<dbReference type="Gene3D" id="1.20.120.230">
    <property type="entry name" value="Alpha-catenin/vinculin-like"/>
    <property type="match status" value="3"/>
</dbReference>
<dbReference type="SUPFAM" id="SSF109885">
    <property type="entry name" value="I/LWEQ domain"/>
    <property type="match status" value="3"/>
</dbReference>
<dbReference type="GO" id="GO:0001726">
    <property type="term" value="C:ruffle"/>
    <property type="evidence" value="ECO:0007669"/>
    <property type="project" value="InterPro"/>
</dbReference>
<dbReference type="SUPFAM" id="SSF47031">
    <property type="entry name" value="Second domain of FERM"/>
    <property type="match status" value="1"/>
</dbReference>
<dbReference type="GO" id="GO:0005886">
    <property type="term" value="C:plasma membrane"/>
    <property type="evidence" value="ECO:0007669"/>
    <property type="project" value="TreeGrafter"/>
</dbReference>
<dbReference type="GO" id="GO:0005200">
    <property type="term" value="F:structural constituent of cytoskeleton"/>
    <property type="evidence" value="ECO:0007669"/>
    <property type="project" value="InterPro"/>
</dbReference>
<keyword evidence="3" id="KW-0206">Cytoskeleton</keyword>
<dbReference type="SMART" id="SM00295">
    <property type="entry name" value="B41"/>
    <property type="match status" value="1"/>
</dbReference>
<dbReference type="InterPro" id="IPR057346">
    <property type="entry name" value="Talin1/2_VBS2"/>
</dbReference>
<dbReference type="GO" id="GO:0048731">
    <property type="term" value="P:system development"/>
    <property type="evidence" value="ECO:0007669"/>
    <property type="project" value="UniProtKB-ARBA"/>
</dbReference>
<organism evidence="7 8">
    <name type="scientific">Leptotrombidium deliense</name>
    <dbReference type="NCBI Taxonomy" id="299467"/>
    <lineage>
        <taxon>Eukaryota</taxon>
        <taxon>Metazoa</taxon>
        <taxon>Ecdysozoa</taxon>
        <taxon>Arthropoda</taxon>
        <taxon>Chelicerata</taxon>
        <taxon>Arachnida</taxon>
        <taxon>Acari</taxon>
        <taxon>Acariformes</taxon>
        <taxon>Trombidiformes</taxon>
        <taxon>Prostigmata</taxon>
        <taxon>Anystina</taxon>
        <taxon>Parasitengona</taxon>
        <taxon>Trombiculoidea</taxon>
        <taxon>Trombiculidae</taxon>
        <taxon>Leptotrombidium</taxon>
    </lineage>
</organism>
<dbReference type="InterPro" id="IPR054060">
    <property type="entry name" value="TLN1-like_RS"/>
</dbReference>
<dbReference type="InterPro" id="IPR011993">
    <property type="entry name" value="PH-like_dom_sf"/>
</dbReference>
<dbReference type="InterPro" id="IPR019749">
    <property type="entry name" value="Band_41_domain"/>
</dbReference>
<dbReference type="Pfam" id="PF21865">
    <property type="entry name" value="TLN1-like_RS"/>
    <property type="match status" value="1"/>
</dbReference>
<feature type="domain" description="I/LWEQ" evidence="6">
    <location>
        <begin position="1423"/>
        <end position="1662"/>
    </location>
</feature>
<dbReference type="InterPro" id="IPR036476">
    <property type="entry name" value="Talin_cent_sf"/>
</dbReference>
<evidence type="ECO:0000313" key="7">
    <source>
        <dbReference type="EMBL" id="RWS31093.1"/>
    </source>
</evidence>
<dbReference type="InterPro" id="IPR015224">
    <property type="entry name" value="Talin_cent"/>
</dbReference>
<dbReference type="PROSITE" id="PS50057">
    <property type="entry name" value="FERM_3"/>
    <property type="match status" value="1"/>
</dbReference>
<dbReference type="SUPFAM" id="SSF47220">
    <property type="entry name" value="alpha-catenin/vinculin-like"/>
    <property type="match status" value="1"/>
</dbReference>
<evidence type="ECO:0000259" key="6">
    <source>
        <dbReference type="PROSITE" id="PS50945"/>
    </source>
</evidence>
<dbReference type="PROSITE" id="PS00660">
    <property type="entry name" value="FERM_1"/>
    <property type="match status" value="1"/>
</dbReference>
<dbReference type="FunFam" id="2.30.29.30:FF:000028">
    <property type="entry name" value="Talin 2"/>
    <property type="match status" value="1"/>
</dbReference>
<dbReference type="Pfam" id="PF16511">
    <property type="entry name" value="FERM_f0"/>
    <property type="match status" value="1"/>
</dbReference>
<evidence type="ECO:0000259" key="5">
    <source>
        <dbReference type="PROSITE" id="PS50057"/>
    </source>
</evidence>
<dbReference type="FunFam" id="1.20.80.10:FF:000007">
    <property type="entry name" value="Talin 2"/>
    <property type="match status" value="1"/>
</dbReference>
<reference evidence="7 8" key="1">
    <citation type="journal article" date="2018" name="Gigascience">
        <title>Genomes of trombidid mites reveal novel predicted allergens and laterally-transferred genes associated with secondary metabolism.</title>
        <authorList>
            <person name="Dong X."/>
            <person name="Chaisiri K."/>
            <person name="Xia D."/>
            <person name="Armstrong S.D."/>
            <person name="Fang Y."/>
            <person name="Donnelly M.J."/>
            <person name="Kadowaki T."/>
            <person name="McGarry J.W."/>
            <person name="Darby A.C."/>
            <person name="Makepeace B.L."/>
        </authorList>
    </citation>
    <scope>NUCLEOTIDE SEQUENCE [LARGE SCALE GENOMIC DNA]</scope>
    <source>
        <strain evidence="7">UoL-UT</strain>
    </source>
</reference>
<dbReference type="Pfam" id="PF02174">
    <property type="entry name" value="IRS"/>
    <property type="match status" value="1"/>
</dbReference>
<dbReference type="GO" id="GO:0030036">
    <property type="term" value="P:actin cytoskeleton organization"/>
    <property type="evidence" value="ECO:0007669"/>
    <property type="project" value="TreeGrafter"/>
</dbReference>
<gene>
    <name evidence="7" type="ORF">B4U80_00487</name>
</gene>
<dbReference type="SMART" id="SM00307">
    <property type="entry name" value="ILWEQ"/>
    <property type="match status" value="1"/>
</dbReference>
<dbReference type="Gene3D" id="1.20.1420.10">
    <property type="entry name" value="Talin, central domain"/>
    <property type="match status" value="3"/>
</dbReference>
<dbReference type="GO" id="GO:0009887">
    <property type="term" value="P:animal organ morphogenesis"/>
    <property type="evidence" value="ECO:0007669"/>
    <property type="project" value="UniProtKB-ARBA"/>
</dbReference>
<evidence type="ECO:0000256" key="4">
    <source>
        <dbReference type="SAM" id="Coils"/>
    </source>
</evidence>
<dbReference type="InterPro" id="IPR035964">
    <property type="entry name" value="I/LWEQ_dom_sf"/>
</dbReference>
<dbReference type="CDD" id="cd17090">
    <property type="entry name" value="FERM_F1_TLN"/>
    <property type="match status" value="1"/>
</dbReference>
<protein>
    <submittedName>
        <fullName evidence="7">Talin-1-like protein</fullName>
    </submittedName>
</protein>
<dbReference type="VEuPathDB" id="VectorBase:LDEU000945"/>
<dbReference type="InterPro" id="IPR000299">
    <property type="entry name" value="FERM_domain"/>
</dbReference>
<dbReference type="InterPro" id="IPR032425">
    <property type="entry name" value="FERM_f0"/>
</dbReference>
<keyword evidence="2" id="KW-0963">Cytoplasm</keyword>
<dbReference type="Gene3D" id="2.30.29.30">
    <property type="entry name" value="Pleckstrin-homology domain (PH domain)/Phosphotyrosine-binding domain (PTB)"/>
    <property type="match status" value="1"/>
</dbReference>
<dbReference type="EMBL" id="NCKV01000272">
    <property type="protein sequence ID" value="RWS31093.1"/>
    <property type="molecule type" value="Genomic_DNA"/>
</dbReference>
<dbReference type="SUPFAM" id="SSF109880">
    <property type="entry name" value="A middle domain of Talin 1"/>
    <property type="match status" value="1"/>
</dbReference>
<name>A0A443SUB5_9ACAR</name>
<dbReference type="InterPro" id="IPR002404">
    <property type="entry name" value="IRS_PTB"/>
</dbReference>
<comment type="subcellular location">
    <subcellularLocation>
        <location evidence="1">Cytoplasm</location>
        <location evidence="1">Cytoskeleton</location>
    </subcellularLocation>
</comment>
<dbReference type="FunFam" id="1.20.1410.10:FF:000001">
    <property type="entry name" value="Talin 2"/>
    <property type="match status" value="1"/>
</dbReference>
<dbReference type="FunFam" id="1.20.120.230:FF:000003">
    <property type="entry name" value="Talin 2"/>
    <property type="match status" value="1"/>
</dbReference>
<evidence type="ECO:0000256" key="1">
    <source>
        <dbReference type="ARBA" id="ARBA00004245"/>
    </source>
</evidence>
<dbReference type="Pfam" id="PF25177">
    <property type="entry name" value="Talin_VBS2"/>
    <property type="match status" value="1"/>
</dbReference>
<dbReference type="Gene3D" id="3.10.20.90">
    <property type="entry name" value="Phosphatidylinositol 3-kinase Catalytic Subunit, Chain A, domain 1"/>
    <property type="match status" value="2"/>
</dbReference>
<dbReference type="Pfam" id="PF09141">
    <property type="entry name" value="Talin_middle"/>
    <property type="match status" value="1"/>
</dbReference>
<dbReference type="Proteomes" id="UP000288716">
    <property type="component" value="Unassembled WGS sequence"/>
</dbReference>
<dbReference type="CDD" id="cd14473">
    <property type="entry name" value="FERM_B-lobe"/>
    <property type="match status" value="1"/>
</dbReference>
<dbReference type="InterPro" id="IPR014352">
    <property type="entry name" value="FERM/acyl-CoA-bd_prot_sf"/>
</dbReference>
<dbReference type="PANTHER" id="PTHR19981:SF1">
    <property type="entry name" value="RHEA, ISOFORM B"/>
    <property type="match status" value="1"/>
</dbReference>
<dbReference type="Gene3D" id="1.20.1410.10">
    <property type="entry name" value="I/LWEQ domain"/>
    <property type="match status" value="1"/>
</dbReference>
<dbReference type="InterPro" id="IPR054082">
    <property type="entry name" value="Talin_IBS2B"/>
</dbReference>
<dbReference type="InterPro" id="IPR036723">
    <property type="entry name" value="Alpha-catenin/vinculin-like_sf"/>
</dbReference>
<sequence>MATLSLKISIVENNSVKTMQFDPSMLVQAACKHIRDKLAETSNIGQQVADYGLFLTDEDPKKGVWLEPGRSLEYYLLRNGDVLEYKRKMRTLKVRMLDGTVKTVLVDDSQPVANLMVVICTKIGITNHDEYSLVREIFDDIKDGNYSTGTLTLRREKKDRDKTIDSKMEQLKKKVKTDDDLNWVDHSKTLREQGIDEDETLLLRRKFFFSDQNIDSRDPIQLNLLYVQSRDAIIAGTHPVTVDEACQFGGLQCQIQFGDNVENKHKPGFLDLKEFLPKDYTKTKGIEKKIFSEHKMNAGFNELDAKVKYVRLARSLKTYGVTFFLVKEKVKGKNKLVPRLLGVTKDSVLRLDEKTKEILKTWPLTTVKRWAASPNSFTLDFGDYSDSYYSVQTAEGEQISQLIAGYIDIILKRKKAKDHFGIEGDEGSTMVEDSVSPYKATILQHQTAQKPAQANIGNIALPAVMRAGTEGRQPIVTSQMPGSQLTAVKGHAHLGHAPGISAQHPQIHATKLSDPQRAILSYIDGGLDAVKRAETELEARKVPDTGKDVQWKRHEYETKKADISDQLSQMNAATAQIINLTSLPEEEMDQPAFGAAVSTISDQLPQMSRDVRVMASLMEDDDKGDRLIQAAKNLCSAFSDLLRAAEPQAKVPRQGLLNAASRVGEATQSLLYTIGEEEEYDKETSDILLSIAKGVANAAAALVLKAKDVASRCEDPNTQNKVINSASQCALATSQLVACAKVVAPTIHDVTCQRQLTESSKEVAKAVENIVDVCQDSVSDDRLLSELRAAAAAVTHALNDLLNHIQTVDDHRARRMIERNGYEPREEVYTTKTEVRESYTTKFEKPVESSITRDYSFDSKTDQDAPVETILDATDRLVSSATDSKEMVRQTKILAKATAQLITEIKGQAEGQPDSDQQKRLLTAAKILADATSRLVRCAKGCATNPQDLEMQIQLKKAAEELRTAANTATNDALKKKVANHFQMSAILHAKSIARVSQEMVTKSVTETEQLGPLAANILHHYGNLSTYSKGAIAATSNPEIANRIRDTVHNLGNSCVDLTNAAKSCRPGDPNNERIVSEQSRIVSEKVSYVLSALQVTSRGVQACANASSTISGILGDLDTTIMFASAGTLNAENESESFSDYRKNILKTAKALVEDTKTLVAGAASTQEQLAVAVHNAVTTITQLAEVVKLGAASLGSTNSEAQVLLLNAVKDVASALGDLIQATKSASGKNVNDPAILHLKDTAKIMVNNVTSLLKTVKTVEDEHQRGTRALEATIEAIGQEIRAFESTDAPNKRSSPEDLVRVTKPVTLATAKAVAAGTSGKQDDVIVAANMSRKAIFDLLVTCKQAGFAAETNELKYRILENGKNCAIHYSELLQMVHRAIQKPTGATHFEKQELISKSRTIATSVTEIVSGAQKLKGSDWVDPDDPTVIAENELLGAASSIEAAARKLASLQPRRTSIRLADEEMNFDEMILDAAKSITVATANLVKAACAAQRELVSTGRVQSRPLSHSDDGQWSEGLVSAARHVATATDSLVEAANLLVQGQASEEKLISAAKQVASSTAQLLVACKVKADPDSQTMRRLQAAGNAVKKATDLLVRSAQQAIENDEEQSLVISKRRVPGIAQEIVAREEILRKERELEEARDKLVQIRRAKYGHRKQEEYYEYHSYSNSTH</sequence>
<dbReference type="InterPro" id="IPR029071">
    <property type="entry name" value="Ubiquitin-like_domsf"/>
</dbReference>
<dbReference type="SUPFAM" id="SSF54236">
    <property type="entry name" value="Ubiquitin-like"/>
    <property type="match status" value="1"/>
</dbReference>
<dbReference type="PANTHER" id="PTHR19981">
    <property type="entry name" value="TALIN"/>
    <property type="match status" value="1"/>
</dbReference>
<evidence type="ECO:0000313" key="8">
    <source>
        <dbReference type="Proteomes" id="UP000288716"/>
    </source>
</evidence>
<keyword evidence="8" id="KW-1185">Reference proteome</keyword>
<evidence type="ECO:0000256" key="3">
    <source>
        <dbReference type="ARBA" id="ARBA00023212"/>
    </source>
</evidence>
<accession>A0A443SUB5</accession>
<dbReference type="PROSITE" id="PS50945">
    <property type="entry name" value="I_LWEQ"/>
    <property type="match status" value="1"/>
</dbReference>
<dbReference type="InterPro" id="IPR019747">
    <property type="entry name" value="FERM_CS"/>
</dbReference>
<proteinExistence type="predicted"/>
<dbReference type="CDD" id="cd17089">
    <property type="entry name" value="FERM_F0_TLN"/>
    <property type="match status" value="1"/>
</dbReference>
<dbReference type="OrthoDB" id="10262320at2759"/>
<dbReference type="InterPro" id="IPR015009">
    <property type="entry name" value="Vinculin-bd_dom"/>
</dbReference>
<dbReference type="PROSITE" id="PS00661">
    <property type="entry name" value="FERM_2"/>
    <property type="match status" value="1"/>
</dbReference>
<dbReference type="InterPro" id="IPR002558">
    <property type="entry name" value="ILWEQ_dom"/>
</dbReference>
<dbReference type="Pfam" id="PF08913">
    <property type="entry name" value="VBS"/>
    <property type="match status" value="1"/>
</dbReference>
<dbReference type="STRING" id="299467.A0A443SUB5"/>
<dbReference type="FunFam" id="1.20.1420.10:FF:000002">
    <property type="entry name" value="Talin 2"/>
    <property type="match status" value="1"/>
</dbReference>
<dbReference type="GO" id="GO:0005925">
    <property type="term" value="C:focal adhesion"/>
    <property type="evidence" value="ECO:0007669"/>
    <property type="project" value="InterPro"/>
</dbReference>
<dbReference type="GO" id="GO:0005178">
    <property type="term" value="F:integrin binding"/>
    <property type="evidence" value="ECO:0007669"/>
    <property type="project" value="TreeGrafter"/>
</dbReference>
<dbReference type="CDD" id="cd10569">
    <property type="entry name" value="FERM_C_Talin"/>
    <property type="match status" value="1"/>
</dbReference>
<dbReference type="InterPro" id="IPR035963">
    <property type="entry name" value="FERM_2"/>
</dbReference>
<dbReference type="GO" id="GO:0005737">
    <property type="term" value="C:cytoplasm"/>
    <property type="evidence" value="ECO:0007669"/>
    <property type="project" value="TreeGrafter"/>
</dbReference>
<dbReference type="SUPFAM" id="SSF50729">
    <property type="entry name" value="PH domain-like"/>
    <property type="match status" value="1"/>
</dbReference>